<organism evidence="1 2">
    <name type="scientific">Bradyrhizobium brasilense</name>
    <dbReference type="NCBI Taxonomy" id="1419277"/>
    <lineage>
        <taxon>Bacteria</taxon>
        <taxon>Pseudomonadati</taxon>
        <taxon>Pseudomonadota</taxon>
        <taxon>Alphaproteobacteria</taxon>
        <taxon>Hyphomicrobiales</taxon>
        <taxon>Nitrobacteraceae</taxon>
        <taxon>Bradyrhizobium</taxon>
    </lineage>
</organism>
<reference evidence="1 2" key="1">
    <citation type="submission" date="2023-04" db="EMBL/GenBank/DDBJ databases">
        <title>Australian commercial rhizobial inoculants.</title>
        <authorList>
            <person name="Kohlmeier M.G."/>
            <person name="O'Hara G.W."/>
            <person name="Colombi E."/>
            <person name="Ramsay J.P."/>
            <person name="Terpolilli J."/>
        </authorList>
    </citation>
    <scope>NUCLEOTIDE SEQUENCE [LARGE SCALE GENOMIC DNA]</scope>
    <source>
        <strain evidence="1 2">CB627</strain>
    </source>
</reference>
<sequence>MILLISVDDGLQHGDGQWNEAETATNLYFIGTNAGDPGRIGEIGEYLGFGGQYAPKMAGKEVRAAVAALNVVMAEDEPAAAQGAR</sequence>
<evidence type="ECO:0000313" key="2">
    <source>
        <dbReference type="Proteomes" id="UP001221546"/>
    </source>
</evidence>
<name>A0ABY8JB02_9BRAD</name>
<dbReference type="EMBL" id="CP121646">
    <property type="protein sequence ID" value="WFU62288.1"/>
    <property type="molecule type" value="Genomic_DNA"/>
</dbReference>
<gene>
    <name evidence="1" type="ORF">QA636_33055</name>
</gene>
<dbReference type="Proteomes" id="UP001221546">
    <property type="component" value="Chromosome"/>
</dbReference>
<keyword evidence="2" id="KW-1185">Reference proteome</keyword>
<protein>
    <submittedName>
        <fullName evidence="1">Uncharacterized protein</fullName>
    </submittedName>
</protein>
<proteinExistence type="predicted"/>
<accession>A0ABY8JB02</accession>
<evidence type="ECO:0000313" key="1">
    <source>
        <dbReference type="EMBL" id="WFU62288.1"/>
    </source>
</evidence>
<dbReference type="RefSeq" id="WP_310885031.1">
    <property type="nucleotide sequence ID" value="NZ_CP121646.1"/>
</dbReference>